<dbReference type="SUPFAM" id="SSF51412">
    <property type="entry name" value="Inosine monophosphate dehydrogenase (IMPDH)"/>
    <property type="match status" value="1"/>
</dbReference>
<comment type="caution">
    <text evidence="6">The sequence shown here is derived from an EMBL/GenBank/DDBJ whole genome shotgun (WGS) entry which is preliminary data.</text>
</comment>
<dbReference type="RefSeq" id="WP_408977052.1">
    <property type="nucleotide sequence ID" value="NZ_JBJUVG010000003.1"/>
</dbReference>
<dbReference type="EMBL" id="JBJUVG010000003">
    <property type="protein sequence ID" value="MFM9413436.1"/>
    <property type="molecule type" value="Genomic_DNA"/>
</dbReference>
<dbReference type="Proteomes" id="UP001631949">
    <property type="component" value="Unassembled WGS sequence"/>
</dbReference>
<reference evidence="6 7" key="1">
    <citation type="journal article" date="2016" name="Int. J. Syst. Evol. Microbiol.">
        <title>Peptococcus simiae sp. nov., isolated from rhesus macaque faeces and emended description of the genus Peptococcus.</title>
        <authorList>
            <person name="Shkoporov A.N."/>
            <person name="Efimov B.A."/>
            <person name="Kondova I."/>
            <person name="Ouwerling B."/>
            <person name="Chaplin A.V."/>
            <person name="Shcherbakova V.A."/>
            <person name="Langermans J.A.M."/>
        </authorList>
    </citation>
    <scope>NUCLEOTIDE SEQUENCE [LARGE SCALE GENOMIC DNA]</scope>
    <source>
        <strain evidence="6 7">M108</strain>
    </source>
</reference>
<dbReference type="InterPro" id="IPR004136">
    <property type="entry name" value="NMO"/>
</dbReference>
<dbReference type="CDD" id="cd04730">
    <property type="entry name" value="NPD_like"/>
    <property type="match status" value="1"/>
</dbReference>
<dbReference type="Pfam" id="PF03060">
    <property type="entry name" value="NMO"/>
    <property type="match status" value="1"/>
</dbReference>
<dbReference type="InterPro" id="IPR013785">
    <property type="entry name" value="Aldolase_TIM"/>
</dbReference>
<evidence type="ECO:0000256" key="1">
    <source>
        <dbReference type="ARBA" id="ARBA00003535"/>
    </source>
</evidence>
<keyword evidence="7" id="KW-1185">Reference proteome</keyword>
<dbReference type="PANTHER" id="PTHR32332">
    <property type="entry name" value="2-NITROPROPANE DIOXYGENASE"/>
    <property type="match status" value="1"/>
</dbReference>
<evidence type="ECO:0000256" key="3">
    <source>
        <dbReference type="ARBA" id="ARBA00022630"/>
    </source>
</evidence>
<proteinExistence type="predicted"/>
<keyword evidence="4" id="KW-0288">FMN</keyword>
<comment type="function">
    <text evidence="1">Nitronate monooxygenase that uses molecular oxygen to catalyze the oxidative denitrification of alkyl nitronates. Acts on propionate 3-nitronate (P3N), the presumed physiological substrate. Probably functions in the detoxification of P3N, a metabolic poison produced by plants and fungi as a defense mechanism.</text>
</comment>
<sequence>MEINGHHLDRPLAQGGMGIGISLDGLAGAVARAGGLGVLSSAYAGLHEPGFWDDPKGVSLKALTRRIRQARDRAGDRGLVGVNIMRAVSDYKEQVQAALAGGVDVIISGAGLPLELPKLVGKASVLLAPVVSGGRVANLICRYWLKHANRLPDLVVVEGPFAGGHLGFKDEELAADREPALADLVREVRKALAPYEEKKGRPIPIIAAGGLVDRADVQAALEVADIAQLGTRFIATDECDADQAFKDRIIQARDEDVMVIESPVGMPGRALKSPLTLAIAQGDRRPPATCYKCLGPCNPATTPYCISRALVASAQGDWENGLFFSGAHVGKINRQTPVADVFTEVLREGGTL</sequence>
<accession>A0ABW9GXW2</accession>
<name>A0ABW9GXW2_9FIRM</name>
<evidence type="ECO:0000256" key="2">
    <source>
        <dbReference type="ARBA" id="ARBA00013457"/>
    </source>
</evidence>
<keyword evidence="5 6" id="KW-0560">Oxidoreductase</keyword>
<evidence type="ECO:0000256" key="4">
    <source>
        <dbReference type="ARBA" id="ARBA00022643"/>
    </source>
</evidence>
<dbReference type="PANTHER" id="PTHR32332:SF18">
    <property type="entry name" value="2-NITROPROPANE DIOXYGENASE"/>
    <property type="match status" value="1"/>
</dbReference>
<dbReference type="GO" id="GO:0016491">
    <property type="term" value="F:oxidoreductase activity"/>
    <property type="evidence" value="ECO:0007669"/>
    <property type="project" value="UniProtKB-KW"/>
</dbReference>
<organism evidence="6 7">
    <name type="scientific">Peptococcus simiae</name>
    <dbReference type="NCBI Taxonomy" id="1643805"/>
    <lineage>
        <taxon>Bacteria</taxon>
        <taxon>Bacillati</taxon>
        <taxon>Bacillota</taxon>
        <taxon>Clostridia</taxon>
        <taxon>Eubacteriales</taxon>
        <taxon>Peptococcaceae</taxon>
        <taxon>Peptococcus</taxon>
    </lineage>
</organism>
<evidence type="ECO:0000256" key="5">
    <source>
        <dbReference type="ARBA" id="ARBA00023002"/>
    </source>
</evidence>
<dbReference type="Gene3D" id="3.20.20.70">
    <property type="entry name" value="Aldolase class I"/>
    <property type="match status" value="1"/>
</dbReference>
<protein>
    <recommendedName>
        <fullName evidence="2">Probable nitronate monooxygenase</fullName>
    </recommendedName>
</protein>
<evidence type="ECO:0000313" key="6">
    <source>
        <dbReference type="EMBL" id="MFM9413436.1"/>
    </source>
</evidence>
<evidence type="ECO:0000313" key="7">
    <source>
        <dbReference type="Proteomes" id="UP001631949"/>
    </source>
</evidence>
<gene>
    <name evidence="6" type="ORF">ACKQTC_03545</name>
</gene>
<keyword evidence="3" id="KW-0285">Flavoprotein</keyword>